<gene>
    <name evidence="1" type="ORF">A2Y67_01640</name>
</gene>
<sequence length="93" mass="11367">MYKPYSLERFKKYIKKYYPDRADQLLKDPVHLWRAATGLELIHKEPTEKEQLRIWQNWNKLSDEIKKKSDAKSMKLFGKDNATHNKEIMRDWN</sequence>
<reference evidence="1 2" key="1">
    <citation type="journal article" date="2016" name="Nat. Commun.">
        <title>Thousands of microbial genomes shed light on interconnected biogeochemical processes in an aquifer system.</title>
        <authorList>
            <person name="Anantharaman K."/>
            <person name="Brown C.T."/>
            <person name="Hug L.A."/>
            <person name="Sharon I."/>
            <person name="Castelle C.J."/>
            <person name="Probst A.J."/>
            <person name="Thomas B.C."/>
            <person name="Singh A."/>
            <person name="Wilkins M.J."/>
            <person name="Karaoz U."/>
            <person name="Brodie E.L."/>
            <person name="Williams K.H."/>
            <person name="Hubbard S.S."/>
            <person name="Banfield J.F."/>
        </authorList>
    </citation>
    <scope>NUCLEOTIDE SEQUENCE [LARGE SCALE GENOMIC DNA]</scope>
</reference>
<accession>A0A1G1XQ34</accession>
<protein>
    <submittedName>
        <fullName evidence="1">Uncharacterized protein</fullName>
    </submittedName>
</protein>
<proteinExistence type="predicted"/>
<evidence type="ECO:0000313" key="2">
    <source>
        <dbReference type="Proteomes" id="UP000176260"/>
    </source>
</evidence>
<dbReference type="AlphaFoldDB" id="A0A1G1XQ34"/>
<name>A0A1G1XQ34_9BACT</name>
<dbReference type="EMBL" id="MHIA01000016">
    <property type="protein sequence ID" value="OGY42203.1"/>
    <property type="molecule type" value="Genomic_DNA"/>
</dbReference>
<dbReference type="Proteomes" id="UP000176260">
    <property type="component" value="Unassembled WGS sequence"/>
</dbReference>
<organism evidence="1 2">
    <name type="scientific">Candidatus Buchananbacteria bacterium RBG_13_39_9</name>
    <dbReference type="NCBI Taxonomy" id="1797531"/>
    <lineage>
        <taxon>Bacteria</taxon>
        <taxon>Candidatus Buchananiibacteriota</taxon>
    </lineage>
</organism>
<comment type="caution">
    <text evidence="1">The sequence shown here is derived from an EMBL/GenBank/DDBJ whole genome shotgun (WGS) entry which is preliminary data.</text>
</comment>
<evidence type="ECO:0000313" key="1">
    <source>
        <dbReference type="EMBL" id="OGY42203.1"/>
    </source>
</evidence>